<dbReference type="PROSITE" id="PS00018">
    <property type="entry name" value="EF_HAND_1"/>
    <property type="match status" value="1"/>
</dbReference>
<dbReference type="EMBL" id="SHOA02000003">
    <property type="protein sequence ID" value="TDH67756.1"/>
    <property type="molecule type" value="Genomic_DNA"/>
</dbReference>
<comment type="similarity">
    <text evidence="2">Belongs to the FUN14 family.</text>
</comment>
<evidence type="ECO:0000256" key="1">
    <source>
        <dbReference type="ARBA" id="ARBA00004370"/>
    </source>
</evidence>
<dbReference type="Proteomes" id="UP000294530">
    <property type="component" value="Unassembled WGS sequence"/>
</dbReference>
<proteinExistence type="inferred from homology"/>
<protein>
    <submittedName>
        <fullName evidence="7">Uncharacterized protein</fullName>
    </submittedName>
</protein>
<keyword evidence="4 6" id="KW-1133">Transmembrane helix</keyword>
<dbReference type="Pfam" id="PF04930">
    <property type="entry name" value="FUN14"/>
    <property type="match status" value="1"/>
</dbReference>
<dbReference type="KEGG" id="blac:94349072"/>
<sequence length="203" mass="21403">MSIRVRSQLFSIRLQSPKFGVRGVSTVKTRLQPRAFSRISQIAVTSAVLSASASLLFKDSAQCQVGMLLSAADGPSGSGGPAKKGDSFEQMIDAVLANCGGLTLAGGLGFCSGYALKQVGKAAALAVGIFFIVGQAAAYSGYIEINWGKVQKDMNKQVDHNGNGKIDSKDVKLWYRKLYTILKKNLSSSAGFSTGFALGIYCS</sequence>
<dbReference type="PANTHER" id="PTHR21346:SF10">
    <property type="entry name" value="TRANSMEMBRANE PROTEIN"/>
    <property type="match status" value="1"/>
</dbReference>
<evidence type="ECO:0000256" key="2">
    <source>
        <dbReference type="ARBA" id="ARBA00009160"/>
    </source>
</evidence>
<comment type="subcellular location">
    <subcellularLocation>
        <location evidence="1">Membrane</location>
    </subcellularLocation>
</comment>
<dbReference type="GO" id="GO:0016020">
    <property type="term" value="C:membrane"/>
    <property type="evidence" value="ECO:0007669"/>
    <property type="project" value="UniProtKB-SubCell"/>
</dbReference>
<reference evidence="7 8" key="1">
    <citation type="journal article" date="2021" name="Genome Biol.">
        <title>AFLAP: assembly-free linkage analysis pipeline using k-mers from genome sequencing data.</title>
        <authorList>
            <person name="Fletcher K."/>
            <person name="Zhang L."/>
            <person name="Gil J."/>
            <person name="Han R."/>
            <person name="Cavanaugh K."/>
            <person name="Michelmore R."/>
        </authorList>
    </citation>
    <scope>NUCLEOTIDE SEQUENCE [LARGE SCALE GENOMIC DNA]</scope>
    <source>
        <strain evidence="7 8">SF5</strain>
    </source>
</reference>
<dbReference type="GeneID" id="94349072"/>
<dbReference type="OrthoDB" id="163794at2759"/>
<keyword evidence="8" id="KW-1185">Reference proteome</keyword>
<gene>
    <name evidence="7" type="ORF">CCR75_005319</name>
</gene>
<name>A0A976IDI9_BRELC</name>
<comment type="caution">
    <text evidence="7">The sequence shown here is derived from an EMBL/GenBank/DDBJ whole genome shotgun (WGS) entry which is preliminary data.</text>
</comment>
<accession>A0A976IDI9</accession>
<evidence type="ECO:0000313" key="8">
    <source>
        <dbReference type="Proteomes" id="UP000294530"/>
    </source>
</evidence>
<evidence type="ECO:0000256" key="4">
    <source>
        <dbReference type="ARBA" id="ARBA00022989"/>
    </source>
</evidence>
<dbReference type="RefSeq" id="XP_067817255.1">
    <property type="nucleotide sequence ID" value="XM_067963401.1"/>
</dbReference>
<dbReference type="AlphaFoldDB" id="A0A976IDI9"/>
<keyword evidence="3 6" id="KW-0812">Transmembrane</keyword>
<evidence type="ECO:0000256" key="6">
    <source>
        <dbReference type="SAM" id="Phobius"/>
    </source>
</evidence>
<dbReference type="InterPro" id="IPR018247">
    <property type="entry name" value="EF_Hand_1_Ca_BS"/>
</dbReference>
<dbReference type="InterPro" id="IPR007014">
    <property type="entry name" value="FUN14"/>
</dbReference>
<evidence type="ECO:0000256" key="5">
    <source>
        <dbReference type="ARBA" id="ARBA00023136"/>
    </source>
</evidence>
<feature type="transmembrane region" description="Helical" evidence="6">
    <location>
        <begin position="94"/>
        <end position="116"/>
    </location>
</feature>
<evidence type="ECO:0000313" key="7">
    <source>
        <dbReference type="EMBL" id="TDH67756.1"/>
    </source>
</evidence>
<organism evidence="7 8">
    <name type="scientific">Bremia lactucae</name>
    <name type="common">Lettuce downy mildew</name>
    <dbReference type="NCBI Taxonomy" id="4779"/>
    <lineage>
        <taxon>Eukaryota</taxon>
        <taxon>Sar</taxon>
        <taxon>Stramenopiles</taxon>
        <taxon>Oomycota</taxon>
        <taxon>Peronosporomycetes</taxon>
        <taxon>Peronosporales</taxon>
        <taxon>Peronosporaceae</taxon>
        <taxon>Bremia</taxon>
    </lineage>
</organism>
<feature type="transmembrane region" description="Helical" evidence="6">
    <location>
        <begin position="122"/>
        <end position="142"/>
    </location>
</feature>
<keyword evidence="5 6" id="KW-0472">Membrane</keyword>
<evidence type="ECO:0000256" key="3">
    <source>
        <dbReference type="ARBA" id="ARBA00022692"/>
    </source>
</evidence>
<dbReference type="PANTHER" id="PTHR21346">
    <property type="entry name" value="FUN14 DOMAIN CONTAINING"/>
    <property type="match status" value="1"/>
</dbReference>